<dbReference type="EC" id="1.1.1.47" evidence="4"/>
<dbReference type="PANTHER" id="PTHR24321">
    <property type="entry name" value="DEHYDROGENASES, SHORT CHAIN"/>
    <property type="match status" value="1"/>
</dbReference>
<keyword evidence="5" id="KW-1185">Reference proteome</keyword>
<dbReference type="EMBL" id="JAMZFT010000002">
    <property type="protein sequence ID" value="MCP1336602.1"/>
    <property type="molecule type" value="Genomic_DNA"/>
</dbReference>
<dbReference type="NCBIfam" id="NF005559">
    <property type="entry name" value="PRK07231.1"/>
    <property type="match status" value="1"/>
</dbReference>
<proteinExistence type="inferred from homology"/>
<dbReference type="PANTHER" id="PTHR24321:SF15">
    <property type="entry name" value="OXIDOREDUCTASE UCPA"/>
    <property type="match status" value="1"/>
</dbReference>
<feature type="domain" description="Ketoreductase" evidence="3">
    <location>
        <begin position="9"/>
        <end position="150"/>
    </location>
</feature>
<comment type="caution">
    <text evidence="4">The sequence shown here is derived from an EMBL/GenBank/DDBJ whole genome shotgun (WGS) entry which is preliminary data.</text>
</comment>
<name>A0A9J6PKK5_9PROT</name>
<sequence length="261" mass="26582">MAGGRVEGRVALVTGAAQGLGAAIARMLADEGARILLTDLQADKAEGVAAAIRNAHGADAAGAVPHDVTSEDGWARAVAAAEAGFGGLHILVNNAGIVELGTVEETSPEVWRSMHAVDLDSVYLGCRAALPLMRASGGGSIVNISSISGIVAGANLAAYNSAKAAVRHLTKSVALHCAKLAREGQPLVRCNSVHPVFIDTPMIAPLTGGDEAGRGRLERQIPIGRIGAPEDVAYAVLYLASEESRLMTGAELVLDGGLSAQ</sequence>
<comment type="similarity">
    <text evidence="1">Belongs to the short-chain dehydrogenases/reductases (SDR) family.</text>
</comment>
<dbReference type="PRINTS" id="PR00080">
    <property type="entry name" value="SDRFAMILY"/>
</dbReference>
<dbReference type="RefSeq" id="WP_269332554.1">
    <property type="nucleotide sequence ID" value="NZ_JAMZFT010000002.1"/>
</dbReference>
<dbReference type="InterPro" id="IPR057326">
    <property type="entry name" value="KR_dom"/>
</dbReference>
<reference evidence="4" key="1">
    <citation type="submission" date="2022-06" db="EMBL/GenBank/DDBJ databases">
        <title>Isolation and Genomics of Futiania mangrovii gen. nov., sp. nov., a Rare and Metabolically-versatile member in the Class Alphaproteobacteria.</title>
        <authorList>
            <person name="Liu L."/>
            <person name="Huang W.-C."/>
            <person name="Pan J."/>
            <person name="Li J."/>
            <person name="Huang Y."/>
            <person name="Du H."/>
            <person name="Liu Y."/>
            <person name="Li M."/>
        </authorList>
    </citation>
    <scope>NUCLEOTIDE SEQUENCE</scope>
    <source>
        <strain evidence="4">FT118</strain>
    </source>
</reference>
<dbReference type="PROSITE" id="PS00061">
    <property type="entry name" value="ADH_SHORT"/>
    <property type="match status" value="1"/>
</dbReference>
<dbReference type="Gene3D" id="3.40.50.720">
    <property type="entry name" value="NAD(P)-binding Rossmann-like Domain"/>
    <property type="match status" value="1"/>
</dbReference>
<dbReference type="SUPFAM" id="SSF51735">
    <property type="entry name" value="NAD(P)-binding Rossmann-fold domains"/>
    <property type="match status" value="1"/>
</dbReference>
<accession>A0A9J6PKK5</accession>
<dbReference type="Pfam" id="PF13561">
    <property type="entry name" value="adh_short_C2"/>
    <property type="match status" value="1"/>
</dbReference>
<dbReference type="GO" id="GO:0047936">
    <property type="term" value="F:glucose 1-dehydrogenase [NAD(P)+] activity"/>
    <property type="evidence" value="ECO:0007669"/>
    <property type="project" value="UniProtKB-EC"/>
</dbReference>
<dbReference type="InterPro" id="IPR036291">
    <property type="entry name" value="NAD(P)-bd_dom_sf"/>
</dbReference>
<evidence type="ECO:0000256" key="2">
    <source>
        <dbReference type="ARBA" id="ARBA00023002"/>
    </source>
</evidence>
<dbReference type="SMART" id="SM00822">
    <property type="entry name" value="PKS_KR"/>
    <property type="match status" value="1"/>
</dbReference>
<evidence type="ECO:0000313" key="4">
    <source>
        <dbReference type="EMBL" id="MCP1336602.1"/>
    </source>
</evidence>
<dbReference type="Proteomes" id="UP001055804">
    <property type="component" value="Unassembled WGS sequence"/>
</dbReference>
<dbReference type="AlphaFoldDB" id="A0A9J6PKK5"/>
<evidence type="ECO:0000313" key="5">
    <source>
        <dbReference type="Proteomes" id="UP001055804"/>
    </source>
</evidence>
<evidence type="ECO:0000259" key="3">
    <source>
        <dbReference type="SMART" id="SM00822"/>
    </source>
</evidence>
<evidence type="ECO:0000256" key="1">
    <source>
        <dbReference type="ARBA" id="ARBA00006484"/>
    </source>
</evidence>
<protein>
    <submittedName>
        <fullName evidence="4">Glucose 1-dehydrogenase</fullName>
        <ecNumber evidence="4">1.1.1.47</ecNumber>
    </submittedName>
</protein>
<dbReference type="PRINTS" id="PR00081">
    <property type="entry name" value="GDHRDH"/>
</dbReference>
<keyword evidence="2 4" id="KW-0560">Oxidoreductase</keyword>
<dbReference type="InterPro" id="IPR002347">
    <property type="entry name" value="SDR_fam"/>
</dbReference>
<gene>
    <name evidence="4" type="ORF">NJQ99_09305</name>
</gene>
<dbReference type="FunFam" id="3.40.50.720:FF:000084">
    <property type="entry name" value="Short-chain dehydrogenase reductase"/>
    <property type="match status" value="1"/>
</dbReference>
<organism evidence="4 5">
    <name type="scientific">Futiania mangrovi</name>
    <dbReference type="NCBI Taxonomy" id="2959716"/>
    <lineage>
        <taxon>Bacteria</taxon>
        <taxon>Pseudomonadati</taxon>
        <taxon>Pseudomonadota</taxon>
        <taxon>Alphaproteobacteria</taxon>
        <taxon>Futianiales</taxon>
        <taxon>Futianiaceae</taxon>
        <taxon>Futiania</taxon>
    </lineage>
</organism>
<dbReference type="InterPro" id="IPR020904">
    <property type="entry name" value="Sc_DH/Rdtase_CS"/>
</dbReference>